<sequence>MEIIMKSIGERIRDRRKELHLTQNDIKSACGISSGALSEIENGNRTPSIIIFHALSEVLQCSMDWLATGKTPDTENAIISSSEDFRSEVEVELLKGFRQLDQDDQDELMGLLALKLRKVKRDGEKMATLSNSDDGEVSDKLA</sequence>
<evidence type="ECO:0000313" key="3">
    <source>
        <dbReference type="EMBL" id="RGZ99842.1"/>
    </source>
</evidence>
<dbReference type="GO" id="GO:0003700">
    <property type="term" value="F:DNA-binding transcription factor activity"/>
    <property type="evidence" value="ECO:0007669"/>
    <property type="project" value="TreeGrafter"/>
</dbReference>
<dbReference type="Gene3D" id="1.10.260.40">
    <property type="entry name" value="lambda repressor-like DNA-binding domains"/>
    <property type="match status" value="1"/>
</dbReference>
<dbReference type="SUPFAM" id="SSF47413">
    <property type="entry name" value="lambda repressor-like DNA-binding domains"/>
    <property type="match status" value="1"/>
</dbReference>
<proteinExistence type="predicted"/>
<gene>
    <name evidence="3" type="ORF">DW957_08220</name>
</gene>
<dbReference type="PANTHER" id="PTHR46797:SF1">
    <property type="entry name" value="METHYLPHOSPHONATE SYNTHASE"/>
    <property type="match status" value="1"/>
</dbReference>
<keyword evidence="1" id="KW-0238">DNA-binding</keyword>
<accession>A0A413QK60</accession>
<dbReference type="InterPro" id="IPR001387">
    <property type="entry name" value="Cro/C1-type_HTH"/>
</dbReference>
<dbReference type="GO" id="GO:0003677">
    <property type="term" value="F:DNA binding"/>
    <property type="evidence" value="ECO:0007669"/>
    <property type="project" value="UniProtKB-KW"/>
</dbReference>
<dbReference type="PANTHER" id="PTHR46797">
    <property type="entry name" value="HTH-TYPE TRANSCRIPTIONAL REGULATOR"/>
    <property type="match status" value="1"/>
</dbReference>
<dbReference type="Proteomes" id="UP000284962">
    <property type="component" value="Unassembled WGS sequence"/>
</dbReference>
<dbReference type="InterPro" id="IPR050807">
    <property type="entry name" value="TransReg_Diox_bact_type"/>
</dbReference>
<dbReference type="PROSITE" id="PS50943">
    <property type="entry name" value="HTH_CROC1"/>
    <property type="match status" value="1"/>
</dbReference>
<dbReference type="GO" id="GO:0005829">
    <property type="term" value="C:cytosol"/>
    <property type="evidence" value="ECO:0007669"/>
    <property type="project" value="TreeGrafter"/>
</dbReference>
<reference evidence="3 4" key="1">
    <citation type="submission" date="2018-08" db="EMBL/GenBank/DDBJ databases">
        <title>A genome reference for cultivated species of the human gut microbiota.</title>
        <authorList>
            <person name="Zou Y."/>
            <person name="Xue W."/>
            <person name="Luo G."/>
        </authorList>
    </citation>
    <scope>NUCLEOTIDE SEQUENCE [LARGE SCALE GENOMIC DNA]</scope>
    <source>
        <strain evidence="3 4">AM46-16</strain>
    </source>
</reference>
<protein>
    <submittedName>
        <fullName evidence="3">Helix-turn-helix domain-containing protein</fullName>
    </submittedName>
</protein>
<evidence type="ECO:0000256" key="1">
    <source>
        <dbReference type="ARBA" id="ARBA00023125"/>
    </source>
</evidence>
<feature type="domain" description="HTH cro/C1-type" evidence="2">
    <location>
        <begin position="12"/>
        <end position="66"/>
    </location>
</feature>
<dbReference type="Pfam" id="PF01381">
    <property type="entry name" value="HTH_3"/>
    <property type="match status" value="1"/>
</dbReference>
<name>A0A413QK60_9FIRM</name>
<dbReference type="SMART" id="SM00530">
    <property type="entry name" value="HTH_XRE"/>
    <property type="match status" value="1"/>
</dbReference>
<comment type="caution">
    <text evidence="3">The sequence shown here is derived from an EMBL/GenBank/DDBJ whole genome shotgun (WGS) entry which is preliminary data.</text>
</comment>
<dbReference type="AlphaFoldDB" id="A0A413QK60"/>
<dbReference type="EMBL" id="QSEW01000007">
    <property type="protein sequence ID" value="RGZ99842.1"/>
    <property type="molecule type" value="Genomic_DNA"/>
</dbReference>
<organism evidence="3 4">
    <name type="scientific">Dorea formicigenerans</name>
    <dbReference type="NCBI Taxonomy" id="39486"/>
    <lineage>
        <taxon>Bacteria</taxon>
        <taxon>Bacillati</taxon>
        <taxon>Bacillota</taxon>
        <taxon>Clostridia</taxon>
        <taxon>Lachnospirales</taxon>
        <taxon>Lachnospiraceae</taxon>
        <taxon>Dorea</taxon>
    </lineage>
</organism>
<evidence type="ECO:0000313" key="4">
    <source>
        <dbReference type="Proteomes" id="UP000284962"/>
    </source>
</evidence>
<evidence type="ECO:0000259" key="2">
    <source>
        <dbReference type="PROSITE" id="PS50943"/>
    </source>
</evidence>
<dbReference type="CDD" id="cd00093">
    <property type="entry name" value="HTH_XRE"/>
    <property type="match status" value="1"/>
</dbReference>
<dbReference type="InterPro" id="IPR010982">
    <property type="entry name" value="Lambda_DNA-bd_dom_sf"/>
</dbReference>